<keyword evidence="3" id="KW-1185">Reference proteome</keyword>
<organism evidence="2 3">
    <name type="scientific">Pseudocercospora eumusae</name>
    <dbReference type="NCBI Taxonomy" id="321146"/>
    <lineage>
        <taxon>Eukaryota</taxon>
        <taxon>Fungi</taxon>
        <taxon>Dikarya</taxon>
        <taxon>Ascomycota</taxon>
        <taxon>Pezizomycotina</taxon>
        <taxon>Dothideomycetes</taxon>
        <taxon>Dothideomycetidae</taxon>
        <taxon>Mycosphaerellales</taxon>
        <taxon>Mycosphaerellaceae</taxon>
        <taxon>Pseudocercospora</taxon>
    </lineage>
</organism>
<feature type="compositionally biased region" description="Basic residues" evidence="1">
    <location>
        <begin position="75"/>
        <end position="89"/>
    </location>
</feature>
<comment type="caution">
    <text evidence="2">The sequence shown here is derived from an EMBL/GenBank/DDBJ whole genome shotgun (WGS) entry which is preliminary data.</text>
</comment>
<feature type="compositionally biased region" description="Basic residues" evidence="1">
    <location>
        <begin position="47"/>
        <end position="59"/>
    </location>
</feature>
<evidence type="ECO:0000256" key="1">
    <source>
        <dbReference type="SAM" id="MobiDB-lite"/>
    </source>
</evidence>
<evidence type="ECO:0000313" key="2">
    <source>
        <dbReference type="EMBL" id="KXT00654.1"/>
    </source>
</evidence>
<dbReference type="AlphaFoldDB" id="A0A139HDV3"/>
<accession>A0A139HDV3</accession>
<reference evidence="2 3" key="1">
    <citation type="submission" date="2015-07" db="EMBL/GenBank/DDBJ databases">
        <title>Comparative genomics of the Sigatoka disease complex on banana suggests a link between parallel evolutionary changes in Pseudocercospora fijiensis and Pseudocercospora eumusae and increased virulence on the banana host.</title>
        <authorList>
            <person name="Chang T.-C."/>
            <person name="Salvucci A."/>
            <person name="Crous P.W."/>
            <person name="Stergiopoulos I."/>
        </authorList>
    </citation>
    <scope>NUCLEOTIDE SEQUENCE [LARGE SCALE GENOMIC DNA]</scope>
    <source>
        <strain evidence="2 3">CBS 114824</strain>
    </source>
</reference>
<gene>
    <name evidence="2" type="ORF">AC578_4043</name>
</gene>
<proteinExistence type="predicted"/>
<protein>
    <submittedName>
        <fullName evidence="2">Uncharacterized protein</fullName>
    </submittedName>
</protein>
<name>A0A139HDV3_9PEZI</name>
<feature type="region of interest" description="Disordered" evidence="1">
    <location>
        <begin position="46"/>
        <end position="137"/>
    </location>
</feature>
<evidence type="ECO:0000313" key="3">
    <source>
        <dbReference type="Proteomes" id="UP000070133"/>
    </source>
</evidence>
<feature type="compositionally biased region" description="Basic and acidic residues" evidence="1">
    <location>
        <begin position="125"/>
        <end position="134"/>
    </location>
</feature>
<sequence length="166" mass="18431">MFDSSDVVTTFMPTAAYSCLRHPRLPSHLGSPCAREDVDIHEQQLRARIHVPSKSKTSPRIRDQNSDSEGVPSKPKARIHAHILPKRSRLPPSMHDTVTSSAPPRRRTKRKKKDAGETKPCQSSKGREEDEGGRACRNGKARFVSNNFIGKEYTYIEAAASALGGR</sequence>
<dbReference type="EMBL" id="LFZN01000069">
    <property type="protein sequence ID" value="KXT00654.1"/>
    <property type="molecule type" value="Genomic_DNA"/>
</dbReference>
<dbReference type="Proteomes" id="UP000070133">
    <property type="component" value="Unassembled WGS sequence"/>
</dbReference>
<feature type="compositionally biased region" description="Basic residues" evidence="1">
    <location>
        <begin position="104"/>
        <end position="113"/>
    </location>
</feature>